<evidence type="ECO:0000313" key="1">
    <source>
        <dbReference type="EMBL" id="CAG9822113.1"/>
    </source>
</evidence>
<dbReference type="OrthoDB" id="5376140at2759"/>
<organism evidence="1 2">
    <name type="scientific">Phaedon cochleariae</name>
    <name type="common">Mustard beetle</name>
    <dbReference type="NCBI Taxonomy" id="80249"/>
    <lineage>
        <taxon>Eukaryota</taxon>
        <taxon>Metazoa</taxon>
        <taxon>Ecdysozoa</taxon>
        <taxon>Arthropoda</taxon>
        <taxon>Hexapoda</taxon>
        <taxon>Insecta</taxon>
        <taxon>Pterygota</taxon>
        <taxon>Neoptera</taxon>
        <taxon>Endopterygota</taxon>
        <taxon>Coleoptera</taxon>
        <taxon>Polyphaga</taxon>
        <taxon>Cucujiformia</taxon>
        <taxon>Chrysomeloidea</taxon>
        <taxon>Chrysomelidae</taxon>
        <taxon>Chrysomelinae</taxon>
        <taxon>Chrysomelini</taxon>
        <taxon>Phaedon</taxon>
    </lineage>
</organism>
<gene>
    <name evidence="1" type="ORF">PHAECO_LOCUS9306</name>
</gene>
<name>A0A9N9SH12_PHACE</name>
<reference evidence="1" key="2">
    <citation type="submission" date="2022-10" db="EMBL/GenBank/DDBJ databases">
        <authorList>
            <consortium name="ENA_rothamsted_submissions"/>
            <consortium name="culmorum"/>
            <person name="King R."/>
        </authorList>
    </citation>
    <scope>NUCLEOTIDE SEQUENCE</scope>
</reference>
<dbReference type="PANTHER" id="PTHR33480">
    <property type="entry name" value="SET DOMAIN-CONTAINING PROTEIN-RELATED"/>
    <property type="match status" value="1"/>
</dbReference>
<dbReference type="AlphaFoldDB" id="A0A9N9SH12"/>
<dbReference type="PANTHER" id="PTHR33480:SF1">
    <property type="entry name" value="TYR RECOMBINASE DOMAIN-CONTAINING PROTEIN"/>
    <property type="match status" value="1"/>
</dbReference>
<sequence length="195" mass="22397">MFSKLLLRSHVAKCDTKEEGKSDILVRGRQIQMHVHKKASTRRLDWGLEDLRDIIQPKNYDTIVQAINEVAGFDEMTGVYKVVWTAYNLGLHIKEVTVVLLTETIKKGNKQKHDEVRDLLDLIKKTVTKNRSEHKRHKRVLLPTVEDISALMKYLANGRKVAYNLLKSNKSQSMERFGGTYIDISAVIQLDVLVN</sequence>
<accession>A0A9N9SH12</accession>
<evidence type="ECO:0000313" key="2">
    <source>
        <dbReference type="Proteomes" id="UP001153737"/>
    </source>
</evidence>
<reference evidence="1" key="1">
    <citation type="submission" date="2022-01" db="EMBL/GenBank/DDBJ databases">
        <authorList>
            <person name="King R."/>
        </authorList>
    </citation>
    <scope>NUCLEOTIDE SEQUENCE</scope>
</reference>
<protein>
    <submittedName>
        <fullName evidence="1">Uncharacterized protein</fullName>
    </submittedName>
</protein>
<proteinExistence type="predicted"/>
<dbReference type="EMBL" id="OU896711">
    <property type="protein sequence ID" value="CAG9822113.1"/>
    <property type="molecule type" value="Genomic_DNA"/>
</dbReference>
<keyword evidence="2" id="KW-1185">Reference proteome</keyword>
<dbReference type="Proteomes" id="UP001153737">
    <property type="component" value="Chromosome 5"/>
</dbReference>